<organism evidence="7 8">
    <name type="scientific">Thermothielavioides terrestris</name>
    <dbReference type="NCBI Taxonomy" id="2587410"/>
    <lineage>
        <taxon>Eukaryota</taxon>
        <taxon>Fungi</taxon>
        <taxon>Dikarya</taxon>
        <taxon>Ascomycota</taxon>
        <taxon>Pezizomycotina</taxon>
        <taxon>Sordariomycetes</taxon>
        <taxon>Sordariomycetidae</taxon>
        <taxon>Sordariales</taxon>
        <taxon>Chaetomiaceae</taxon>
        <taxon>Thermothielavioides</taxon>
    </lineage>
</organism>
<evidence type="ECO:0000256" key="5">
    <source>
        <dbReference type="ARBA" id="ARBA00022840"/>
    </source>
</evidence>
<keyword evidence="3" id="KW-0547">Nucleotide-binding</keyword>
<dbReference type="GO" id="GO:0005634">
    <property type="term" value="C:nucleus"/>
    <property type="evidence" value="ECO:0007669"/>
    <property type="project" value="TreeGrafter"/>
</dbReference>
<keyword evidence="4" id="KW-0418">Kinase</keyword>
<dbReference type="GO" id="GO:0043484">
    <property type="term" value="P:regulation of RNA splicing"/>
    <property type="evidence" value="ECO:0007669"/>
    <property type="project" value="TreeGrafter"/>
</dbReference>
<dbReference type="InterPro" id="IPR011009">
    <property type="entry name" value="Kinase-like_dom_sf"/>
</dbReference>
<gene>
    <name evidence="7" type="ORF">TT172_LOCUS8127</name>
</gene>
<evidence type="ECO:0000313" key="8">
    <source>
        <dbReference type="Proteomes" id="UP000289323"/>
    </source>
</evidence>
<accession>A0A3S4AXQ7</accession>
<dbReference type="InterPro" id="IPR051175">
    <property type="entry name" value="CLK_kinases"/>
</dbReference>
<dbReference type="SUPFAM" id="SSF56112">
    <property type="entry name" value="Protein kinase-like (PK-like)"/>
    <property type="match status" value="1"/>
</dbReference>
<dbReference type="EMBL" id="OUUZ01000015">
    <property type="protein sequence ID" value="SPQ25708.1"/>
    <property type="molecule type" value="Genomic_DNA"/>
</dbReference>
<keyword evidence="1" id="KW-0723">Serine/threonine-protein kinase</keyword>
<keyword evidence="5" id="KW-0067">ATP-binding</keyword>
<dbReference type="Gene3D" id="3.30.200.20">
    <property type="entry name" value="Phosphorylase Kinase, domain 1"/>
    <property type="match status" value="1"/>
</dbReference>
<name>A0A3S4AXQ7_9PEZI</name>
<dbReference type="GO" id="GO:0004674">
    <property type="term" value="F:protein serine/threonine kinase activity"/>
    <property type="evidence" value="ECO:0007669"/>
    <property type="project" value="UniProtKB-KW"/>
</dbReference>
<dbReference type="InterPro" id="IPR000719">
    <property type="entry name" value="Prot_kinase_dom"/>
</dbReference>
<keyword evidence="2" id="KW-0808">Transferase</keyword>
<evidence type="ECO:0000256" key="1">
    <source>
        <dbReference type="ARBA" id="ARBA00022527"/>
    </source>
</evidence>
<protein>
    <submittedName>
        <fullName evidence="7">Aa8cc721-7467-4808-a2fc-3e7813b82bd7</fullName>
    </submittedName>
</protein>
<dbReference type="GO" id="GO:0005524">
    <property type="term" value="F:ATP binding"/>
    <property type="evidence" value="ECO:0007669"/>
    <property type="project" value="UniProtKB-KW"/>
</dbReference>
<dbReference type="Gene3D" id="1.10.510.10">
    <property type="entry name" value="Transferase(Phosphotransferase) domain 1"/>
    <property type="match status" value="1"/>
</dbReference>
<proteinExistence type="predicted"/>
<evidence type="ECO:0000256" key="4">
    <source>
        <dbReference type="ARBA" id="ARBA00022777"/>
    </source>
</evidence>
<dbReference type="PANTHER" id="PTHR45646:SF11">
    <property type="entry name" value="SERINE_THREONINE-PROTEIN KINASE DOA"/>
    <property type="match status" value="1"/>
</dbReference>
<reference evidence="7 8" key="1">
    <citation type="submission" date="2018-04" db="EMBL/GenBank/DDBJ databases">
        <authorList>
            <person name="Huttner S."/>
            <person name="Dainat J."/>
        </authorList>
    </citation>
    <scope>NUCLEOTIDE SEQUENCE [LARGE SCALE GENOMIC DNA]</scope>
</reference>
<evidence type="ECO:0000259" key="6">
    <source>
        <dbReference type="PROSITE" id="PS50011"/>
    </source>
</evidence>
<feature type="domain" description="Protein kinase" evidence="6">
    <location>
        <begin position="39"/>
        <end position="372"/>
    </location>
</feature>
<sequence length="453" mass="50403">MIVGPLMPAPILAYYLTPPDYSVKDFYPAAIGEILNGTYQVVAKLGYGTASTTWLCRDLRNHRYATLKIYASRQPQTNREVAALRHINAVLAASAPVKHGGATSIRTLIDQFEIPRSKTTSRANLCLVFEPLGMSLADARKRMFGGRMPVDIVKGVIFCLLQALDFLHREANMVHGDIQEDNILFAIPRKAELKKVEEAEMAEPSPRKVFKTHTIYSSRPLELQPTVPVLCDFGEARFGSESYGEHVMPDLYRAPEIVLRIEWDEKIDIWALGLMMWTLVEGTNLFTDNRGGRWVSALPHMARIVSLLGPPPIDLLKGWDASPVTRRYFDKTELTALEGEAKADFLRFLRRLLQWDPVKRPSAHELLEDACVPGSVPGNLEDGADFEATPGCVSGRMVPSAEDKWSCENIVHMGVVFFPAEESVGLERTEAVLAAVELPALLRMLAAHKGGLR</sequence>
<dbReference type="AlphaFoldDB" id="A0A3S4AXQ7"/>
<evidence type="ECO:0000256" key="2">
    <source>
        <dbReference type="ARBA" id="ARBA00022679"/>
    </source>
</evidence>
<dbReference type="Pfam" id="PF00069">
    <property type="entry name" value="Pkinase"/>
    <property type="match status" value="1"/>
</dbReference>
<dbReference type="Proteomes" id="UP000289323">
    <property type="component" value="Unassembled WGS sequence"/>
</dbReference>
<dbReference type="SMART" id="SM00220">
    <property type="entry name" value="S_TKc"/>
    <property type="match status" value="1"/>
</dbReference>
<evidence type="ECO:0000256" key="3">
    <source>
        <dbReference type="ARBA" id="ARBA00022741"/>
    </source>
</evidence>
<dbReference type="PROSITE" id="PS50011">
    <property type="entry name" value="PROTEIN_KINASE_DOM"/>
    <property type="match status" value="1"/>
</dbReference>
<evidence type="ECO:0000313" key="7">
    <source>
        <dbReference type="EMBL" id="SPQ25708.1"/>
    </source>
</evidence>
<dbReference type="PANTHER" id="PTHR45646">
    <property type="entry name" value="SERINE/THREONINE-PROTEIN KINASE DOA-RELATED"/>
    <property type="match status" value="1"/>
</dbReference>